<gene>
    <name evidence="1" type="ORF">DRW41_04115</name>
</gene>
<evidence type="ECO:0000313" key="1">
    <source>
        <dbReference type="EMBL" id="RDU38753.1"/>
    </source>
</evidence>
<dbReference type="EMBL" id="QNQT01000001">
    <property type="protein sequence ID" value="RDU38753.1"/>
    <property type="molecule type" value="Genomic_DNA"/>
</dbReference>
<dbReference type="AlphaFoldDB" id="A0A3D8GWC8"/>
<protein>
    <submittedName>
        <fullName evidence="1">Uncharacterized protein</fullName>
    </submittedName>
</protein>
<dbReference type="PROSITE" id="PS51257">
    <property type="entry name" value="PROKAR_LIPOPROTEIN"/>
    <property type="match status" value="1"/>
</dbReference>
<dbReference type="Proteomes" id="UP000257144">
    <property type="component" value="Unassembled WGS sequence"/>
</dbReference>
<comment type="caution">
    <text evidence="1">The sequence shown here is derived from an EMBL/GenBank/DDBJ whole genome shotgun (WGS) entry which is preliminary data.</text>
</comment>
<proteinExistence type="predicted"/>
<keyword evidence="2" id="KW-1185">Reference proteome</keyword>
<accession>A0A3D8GWC8</accession>
<dbReference type="OrthoDB" id="1909991at2"/>
<name>A0A3D8GWC8_9BACI</name>
<dbReference type="RefSeq" id="WP_115450668.1">
    <property type="nucleotide sequence ID" value="NZ_QNQT01000001.1"/>
</dbReference>
<organism evidence="1 2">
    <name type="scientific">Neobacillus piezotolerans</name>
    <dbReference type="NCBI Taxonomy" id="2259171"/>
    <lineage>
        <taxon>Bacteria</taxon>
        <taxon>Bacillati</taxon>
        <taxon>Bacillota</taxon>
        <taxon>Bacilli</taxon>
        <taxon>Bacillales</taxon>
        <taxon>Bacillaceae</taxon>
        <taxon>Neobacillus</taxon>
    </lineage>
</organism>
<reference evidence="1 2" key="1">
    <citation type="submission" date="2018-07" db="EMBL/GenBank/DDBJ databases">
        <title>Bacillus sp. YLB-04 draft genome sequence.</title>
        <authorList>
            <person name="Yu L."/>
            <person name="Tang X."/>
        </authorList>
    </citation>
    <scope>NUCLEOTIDE SEQUENCE [LARGE SCALE GENOMIC DNA]</scope>
    <source>
        <strain evidence="1 2">YLB-04</strain>
    </source>
</reference>
<sequence>MKILSLMLMVFLFFLAGCFERETEIWVSKPPDAEEVLRLDENADIFQWEGVVYKTDIDWVNELELTKNESIGEITELYTNEDPKLFKDGMTNELPIGAKIYSTNENGILIVEYNGEEKYYLAGSEG</sequence>
<evidence type="ECO:0000313" key="2">
    <source>
        <dbReference type="Proteomes" id="UP000257144"/>
    </source>
</evidence>